<name>A6KTE3_RAT</name>
<reference evidence="1 2" key="1">
    <citation type="submission" date="2005-09" db="EMBL/GenBank/DDBJ databases">
        <authorList>
            <person name="Mural R.J."/>
            <person name="Li P.W."/>
            <person name="Adams M.D."/>
            <person name="Amanatides P.G."/>
            <person name="Baden-Tillson H."/>
            <person name="Barnstead M."/>
            <person name="Chin S.H."/>
            <person name="Dew I."/>
            <person name="Evans C.A."/>
            <person name="Ferriera S."/>
            <person name="Flanigan M."/>
            <person name="Fosler C."/>
            <person name="Glodek A."/>
            <person name="Gu Z."/>
            <person name="Holt R.A."/>
            <person name="Jennings D."/>
            <person name="Kraft C.L."/>
            <person name="Lu F."/>
            <person name="Nguyen T."/>
            <person name="Nusskern D.R."/>
            <person name="Pfannkoch C.M."/>
            <person name="Sitter C."/>
            <person name="Sutton G.G."/>
            <person name="Venter J.C."/>
            <person name="Wang Z."/>
            <person name="Woodage T."/>
            <person name="Zheng X.H."/>
            <person name="Zhong F."/>
        </authorList>
    </citation>
    <scope>NUCLEOTIDE SEQUENCE [LARGE SCALE GENOMIC DNA]</scope>
    <source>
        <strain>BN</strain>
        <strain evidence="2">Sprague-Dawley</strain>
    </source>
</reference>
<dbReference type="Proteomes" id="UP000234681">
    <property type="component" value="Chromosome 17"/>
</dbReference>
<organism evidence="1 2">
    <name type="scientific">Rattus norvegicus</name>
    <name type="common">Rat</name>
    <dbReference type="NCBI Taxonomy" id="10116"/>
    <lineage>
        <taxon>Eukaryota</taxon>
        <taxon>Metazoa</taxon>
        <taxon>Chordata</taxon>
        <taxon>Craniata</taxon>
        <taxon>Vertebrata</taxon>
        <taxon>Euteleostomi</taxon>
        <taxon>Mammalia</taxon>
        <taxon>Eutheria</taxon>
        <taxon>Euarchontoglires</taxon>
        <taxon>Glires</taxon>
        <taxon>Rodentia</taxon>
        <taxon>Myomorpha</taxon>
        <taxon>Muroidea</taxon>
        <taxon>Muridae</taxon>
        <taxon>Murinae</taxon>
        <taxon>Rattus</taxon>
    </lineage>
</organism>
<gene>
    <name evidence="1" type="ORF">rCG_19933</name>
</gene>
<sequence length="115" mass="13491">MDLVSFFSTNAMQMAIVLKSIYNSTPIKIPISELVILKLTRKQNRPQMILSRKRNECWVYHNTQPQSQTNMLLTQKRTCRPTQRTEDPEINSHSLMLQLLQIRVCFHASMYLPVL</sequence>
<evidence type="ECO:0000313" key="2">
    <source>
        <dbReference type="Proteomes" id="UP000234681"/>
    </source>
</evidence>
<dbReference type="EMBL" id="CH474120">
    <property type="protein sequence ID" value="EDL83159.1"/>
    <property type="molecule type" value="Genomic_DNA"/>
</dbReference>
<protein>
    <submittedName>
        <fullName evidence="1">RCG19933</fullName>
    </submittedName>
</protein>
<dbReference type="AlphaFoldDB" id="A6KTE3"/>
<proteinExistence type="predicted"/>
<accession>A6KTE3</accession>
<evidence type="ECO:0000313" key="1">
    <source>
        <dbReference type="EMBL" id="EDL83159.1"/>
    </source>
</evidence>